<reference evidence="2 3" key="1">
    <citation type="submission" date="2020-03" db="EMBL/GenBank/DDBJ databases">
        <title>Two novel Motilibacter sp.</title>
        <authorList>
            <person name="Liu S."/>
        </authorList>
    </citation>
    <scope>NUCLEOTIDE SEQUENCE [LARGE SCALE GENOMIC DNA]</scope>
    <source>
        <strain evidence="2 3">E257</strain>
    </source>
</reference>
<dbReference type="EMBL" id="JAANNP010000002">
    <property type="protein sequence ID" value="NHC13485.1"/>
    <property type="molecule type" value="Genomic_DNA"/>
</dbReference>
<proteinExistence type="predicted"/>
<comment type="caution">
    <text evidence="2">The sequence shown here is derived from an EMBL/GenBank/DDBJ whole genome shotgun (WGS) entry which is preliminary data.</text>
</comment>
<accession>A0ABX0GUR6</accession>
<protein>
    <recommendedName>
        <fullName evidence="4">von Willebrand factor type A domain-containing protein</fullName>
    </recommendedName>
</protein>
<dbReference type="Proteomes" id="UP000800981">
    <property type="component" value="Unassembled WGS sequence"/>
</dbReference>
<evidence type="ECO:0000313" key="2">
    <source>
        <dbReference type="EMBL" id="NHC13485.1"/>
    </source>
</evidence>
<feature type="region of interest" description="Disordered" evidence="1">
    <location>
        <begin position="255"/>
        <end position="322"/>
    </location>
</feature>
<gene>
    <name evidence="2" type="ORF">G9H71_06775</name>
</gene>
<evidence type="ECO:0000256" key="1">
    <source>
        <dbReference type="SAM" id="MobiDB-lite"/>
    </source>
</evidence>
<organism evidence="2 3">
    <name type="scientific">Motilibacter deserti</name>
    <dbReference type="NCBI Taxonomy" id="2714956"/>
    <lineage>
        <taxon>Bacteria</taxon>
        <taxon>Bacillati</taxon>
        <taxon>Actinomycetota</taxon>
        <taxon>Actinomycetes</taxon>
        <taxon>Motilibacterales</taxon>
        <taxon>Motilibacteraceae</taxon>
        <taxon>Motilibacter</taxon>
    </lineage>
</organism>
<dbReference type="RefSeq" id="WP_166279938.1">
    <property type="nucleotide sequence ID" value="NZ_JAANNP010000002.1"/>
</dbReference>
<keyword evidence="3" id="KW-1185">Reference proteome</keyword>
<sequence length="322" mass="32336">MPLWRRGIPTRPSFPGARYPGLPSDRRVPWLLLLLPLAALAGWGVPQLLEDDPSPQAAASGAIGGTYLEGERALAGKLCIAIASDTSTSMDQVEPLRREATNELLPWLRANLPADDEVALAVFTDEALLTLAPTPVGSAPAAAPGEVPVGTGQTVATTAADALGQAFGGRSCASTALLAISDGEFQDEAGPLAAALDAAGITQTWVLNPKGPERSPVLQSPELADVHVTPISTSDDIGLTFARVIAGLTGQRLAGAPTAAPAPATPQPGAPQPGATVPQPPQPTASAPAPGAPAPAPTARPGTPAPSSSATTPARPPDAVDA</sequence>
<dbReference type="SUPFAM" id="SSF53300">
    <property type="entry name" value="vWA-like"/>
    <property type="match status" value="1"/>
</dbReference>
<feature type="compositionally biased region" description="Low complexity" evidence="1">
    <location>
        <begin position="299"/>
        <end position="313"/>
    </location>
</feature>
<evidence type="ECO:0000313" key="3">
    <source>
        <dbReference type="Proteomes" id="UP000800981"/>
    </source>
</evidence>
<name>A0ABX0GUR6_9ACTN</name>
<evidence type="ECO:0008006" key="4">
    <source>
        <dbReference type="Google" id="ProtNLM"/>
    </source>
</evidence>
<dbReference type="InterPro" id="IPR036465">
    <property type="entry name" value="vWFA_dom_sf"/>
</dbReference>
<dbReference type="Gene3D" id="3.40.50.410">
    <property type="entry name" value="von Willebrand factor, type A domain"/>
    <property type="match status" value="1"/>
</dbReference>